<accession>A0ABD0Y359</accession>
<proteinExistence type="predicted"/>
<feature type="compositionally biased region" description="Basic and acidic residues" evidence="1">
    <location>
        <begin position="118"/>
        <end position="128"/>
    </location>
</feature>
<name>A0ABD0Y359_9HEMI</name>
<organism evidence="2 3">
    <name type="scientific">Ranatra chinensis</name>
    <dbReference type="NCBI Taxonomy" id="642074"/>
    <lineage>
        <taxon>Eukaryota</taxon>
        <taxon>Metazoa</taxon>
        <taxon>Ecdysozoa</taxon>
        <taxon>Arthropoda</taxon>
        <taxon>Hexapoda</taxon>
        <taxon>Insecta</taxon>
        <taxon>Pterygota</taxon>
        <taxon>Neoptera</taxon>
        <taxon>Paraneoptera</taxon>
        <taxon>Hemiptera</taxon>
        <taxon>Heteroptera</taxon>
        <taxon>Panheteroptera</taxon>
        <taxon>Nepomorpha</taxon>
        <taxon>Nepidae</taxon>
        <taxon>Ranatrinae</taxon>
        <taxon>Ranatra</taxon>
    </lineage>
</organism>
<sequence length="128" mass="13773">MEPSTATILGPAQIFVVSSNPLSLETKGGCPENGRREEDQGELGLVIGLGANQLTVPQALSAYPTSSTVSFRRSRSELETPDFLVIGLDVRLGKARLAAMYMSRHLGPQPPQDISPRLPEESDDPRVS</sequence>
<evidence type="ECO:0000313" key="3">
    <source>
        <dbReference type="Proteomes" id="UP001558652"/>
    </source>
</evidence>
<keyword evidence="3" id="KW-1185">Reference proteome</keyword>
<gene>
    <name evidence="2" type="ORF">AAG570_004428</name>
</gene>
<reference evidence="2 3" key="1">
    <citation type="submission" date="2024-07" db="EMBL/GenBank/DDBJ databases">
        <title>Chromosome-level genome assembly of the water stick insect Ranatra chinensis (Heteroptera: Nepidae).</title>
        <authorList>
            <person name="Liu X."/>
        </authorList>
    </citation>
    <scope>NUCLEOTIDE SEQUENCE [LARGE SCALE GENOMIC DNA]</scope>
    <source>
        <strain evidence="2">Cailab_2021Rc</strain>
        <tissue evidence="2">Muscle</tissue>
    </source>
</reference>
<comment type="caution">
    <text evidence="2">The sequence shown here is derived from an EMBL/GenBank/DDBJ whole genome shotgun (WGS) entry which is preliminary data.</text>
</comment>
<dbReference type="AlphaFoldDB" id="A0ABD0Y359"/>
<evidence type="ECO:0000256" key="1">
    <source>
        <dbReference type="SAM" id="MobiDB-lite"/>
    </source>
</evidence>
<dbReference type="Proteomes" id="UP001558652">
    <property type="component" value="Unassembled WGS sequence"/>
</dbReference>
<protein>
    <submittedName>
        <fullName evidence="2">Uncharacterized protein</fullName>
    </submittedName>
</protein>
<dbReference type="EMBL" id="JBFDAA010000016">
    <property type="protein sequence ID" value="KAL1117100.1"/>
    <property type="molecule type" value="Genomic_DNA"/>
</dbReference>
<evidence type="ECO:0000313" key="2">
    <source>
        <dbReference type="EMBL" id="KAL1117100.1"/>
    </source>
</evidence>
<feature type="region of interest" description="Disordered" evidence="1">
    <location>
        <begin position="103"/>
        <end position="128"/>
    </location>
</feature>